<dbReference type="InterPro" id="IPR036390">
    <property type="entry name" value="WH_DNA-bd_sf"/>
</dbReference>
<sequence length="177" mass="19552">MRQPRDLNATSAATLGLLHRLTSATAGELARAAEADISPFWGITRSQIFRELPLLAGRGLVGAGDTGPRGSVPYHLTDAGREAFGAWLVGAPHPQQPREELLLRIGFGQHLGPEDLELLLDRHRKVHAARLAHHETERAALAEAGEPYRLVTCEYAIRYERMVLSWIEDLPKLLLTD</sequence>
<dbReference type="SUPFAM" id="SSF46785">
    <property type="entry name" value="Winged helix' DNA-binding domain"/>
    <property type="match status" value="1"/>
</dbReference>
<organism evidence="2 3">
    <name type="scientific">Longispora fulva</name>
    <dbReference type="NCBI Taxonomy" id="619741"/>
    <lineage>
        <taxon>Bacteria</taxon>
        <taxon>Bacillati</taxon>
        <taxon>Actinomycetota</taxon>
        <taxon>Actinomycetes</taxon>
        <taxon>Micromonosporales</taxon>
        <taxon>Micromonosporaceae</taxon>
        <taxon>Longispora</taxon>
    </lineage>
</organism>
<dbReference type="RefSeq" id="WP_197005829.1">
    <property type="nucleotide sequence ID" value="NZ_BONS01000012.1"/>
</dbReference>
<gene>
    <name evidence="2" type="ORF">IW245_005337</name>
</gene>
<dbReference type="InterPro" id="IPR036388">
    <property type="entry name" value="WH-like_DNA-bd_sf"/>
</dbReference>
<dbReference type="Pfam" id="PF10400">
    <property type="entry name" value="Vir_act_alpha_C"/>
    <property type="match status" value="1"/>
</dbReference>
<evidence type="ECO:0000313" key="3">
    <source>
        <dbReference type="Proteomes" id="UP000622552"/>
    </source>
</evidence>
<protein>
    <submittedName>
        <fullName evidence="2">DNA-binding PadR family transcriptional regulator</fullName>
    </submittedName>
</protein>
<name>A0A8J7GEH5_9ACTN</name>
<dbReference type="AlphaFoldDB" id="A0A8J7GEH5"/>
<feature type="domain" description="Transcription regulator PadR C-terminal" evidence="1">
    <location>
        <begin position="98"/>
        <end position="170"/>
    </location>
</feature>
<evidence type="ECO:0000259" key="1">
    <source>
        <dbReference type="Pfam" id="PF10400"/>
    </source>
</evidence>
<reference evidence="2" key="1">
    <citation type="submission" date="2020-11" db="EMBL/GenBank/DDBJ databases">
        <title>Sequencing the genomes of 1000 actinobacteria strains.</title>
        <authorList>
            <person name="Klenk H.-P."/>
        </authorList>
    </citation>
    <scope>NUCLEOTIDE SEQUENCE</scope>
    <source>
        <strain evidence="2">DSM 45356</strain>
    </source>
</reference>
<evidence type="ECO:0000313" key="2">
    <source>
        <dbReference type="EMBL" id="MBG6139143.1"/>
    </source>
</evidence>
<dbReference type="GO" id="GO:0003677">
    <property type="term" value="F:DNA binding"/>
    <property type="evidence" value="ECO:0007669"/>
    <property type="project" value="UniProtKB-KW"/>
</dbReference>
<comment type="caution">
    <text evidence="2">The sequence shown here is derived from an EMBL/GenBank/DDBJ whole genome shotgun (WGS) entry which is preliminary data.</text>
</comment>
<dbReference type="Gene3D" id="6.10.140.190">
    <property type="match status" value="1"/>
</dbReference>
<keyword evidence="2" id="KW-0238">DNA-binding</keyword>
<dbReference type="EMBL" id="JADOUF010000001">
    <property type="protein sequence ID" value="MBG6139143.1"/>
    <property type="molecule type" value="Genomic_DNA"/>
</dbReference>
<dbReference type="InterPro" id="IPR018309">
    <property type="entry name" value="Tscrpt_reg_PadR_C"/>
</dbReference>
<proteinExistence type="predicted"/>
<dbReference type="Proteomes" id="UP000622552">
    <property type="component" value="Unassembled WGS sequence"/>
</dbReference>
<keyword evidence="3" id="KW-1185">Reference proteome</keyword>
<accession>A0A8J7GEH5</accession>
<dbReference type="Gene3D" id="1.10.10.10">
    <property type="entry name" value="Winged helix-like DNA-binding domain superfamily/Winged helix DNA-binding domain"/>
    <property type="match status" value="1"/>
</dbReference>